<dbReference type="InterPro" id="IPR041447">
    <property type="entry name" value="Mannosidase_ig"/>
</dbReference>
<dbReference type="Gene3D" id="2.60.120.260">
    <property type="entry name" value="Galactose-binding domain-like"/>
    <property type="match status" value="1"/>
</dbReference>
<evidence type="ECO:0000259" key="7">
    <source>
        <dbReference type="Pfam" id="PF00703"/>
    </source>
</evidence>
<sequence>MTMCKVTAVRGAVALVLATAGVSASATSPLTSKAGQVGVIPSWHFQSSSSAGKDLASLSQPGVDTSSWYHANQSRCTTMGCMIAAGMYQDDSLWFSDNLSTVDWGQFRDPWVYRNEFSLSLNNGQQHYFLQTNGITARADIFLNGNQVADREQQAGSFGGHSYDITSLVGGRNALAVNVYPSDHNHDLIYTFVDWSPRAPDNGTGIWRDMTVKQTGPVALGPVSVSVDIEIPVKSSPARVSVRAKVQNLKDHPVQVDATSVLSEASGCIAASQTTSLTLEPKQTKLVEVPHHVETPKIWWPRSWGGQPLYKARLTLRVANETSDVAEETFGIRTVTAALNSHNDTMFTVNGYPFRVLGAGYSPDMFFRWHDKRWADIMRYSHDMGLNTIRLEGMMEHPELYRMADEAGMMILAGFVCCSKWEAWSHNADISPNIPWTDNDYETAKSAMRHEAAMMQTHPCLLGFLLGSDSWPDDRATDMYVDTLKDSYWQTPIIASASKRGFPALLGPSGMKMSGPYDWVPPNYWYDTEPSEDRLGAAFGFGSELGAGVGTPAISSLKKFMTQEEMEDLWMKPDAKFVHMSTNTSAFRRRTIYNEALARRYGKPTSLRDYMFKTELMDYESTRPQFEAYSARQSQDRPATGTIYWMLNNAWPSLHWNLFDHYLHPAGSYFGTKVGSRLEHVAYDYVREEAWIINHSLDRKGRRTIAIDLIGLDGESVSKDSVTVDTTPNKSGKAAKISGSDNITDVAFLRLILSDHNGQALSRNVYWLAKSKDALNWSNSTWYHTPVTEFSDYGALSKMKTAKLSVTASKNGSAHSLVLENKSRVPAFFIRLNLVDEAGEDVNPVFWSDNYITLWPWEKLALMVNADGRGTQVLVNGGNVEASQVML</sequence>
<dbReference type="InterPro" id="IPR041351">
    <property type="entry name" value="Ig_GlcNase"/>
</dbReference>
<accession>A0A0B2WZW6</accession>
<keyword evidence="5" id="KW-0624">Polysaccharide degradation</keyword>
<dbReference type="GO" id="GO:0004553">
    <property type="term" value="F:hydrolase activity, hydrolyzing O-glycosyl compounds"/>
    <property type="evidence" value="ECO:0007669"/>
    <property type="project" value="InterPro"/>
</dbReference>
<dbReference type="OrthoDB" id="408532at2759"/>
<evidence type="ECO:0000256" key="6">
    <source>
        <dbReference type="SAM" id="SignalP"/>
    </source>
</evidence>
<dbReference type="Gene3D" id="2.60.40.10">
    <property type="entry name" value="Immunoglobulins"/>
    <property type="match status" value="3"/>
</dbReference>
<comment type="caution">
    <text evidence="11">The sequence shown here is derived from an EMBL/GenBank/DDBJ whole genome shotgun (WGS) entry which is preliminary data.</text>
</comment>
<evidence type="ECO:0000259" key="9">
    <source>
        <dbReference type="Pfam" id="PF18368"/>
    </source>
</evidence>
<organism evidence="11 12">
    <name type="scientific">Metarhizium album (strain ARSEF 1941)</name>
    <dbReference type="NCBI Taxonomy" id="1081103"/>
    <lineage>
        <taxon>Eukaryota</taxon>
        <taxon>Fungi</taxon>
        <taxon>Dikarya</taxon>
        <taxon>Ascomycota</taxon>
        <taxon>Pezizomycotina</taxon>
        <taxon>Sordariomycetes</taxon>
        <taxon>Hypocreomycetidae</taxon>
        <taxon>Hypocreales</taxon>
        <taxon>Clavicipitaceae</taxon>
        <taxon>Metarhizium</taxon>
    </lineage>
</organism>
<protein>
    <submittedName>
        <fullName evidence="11">Exo-beta-D-glucosaminidase</fullName>
    </submittedName>
</protein>
<dbReference type="GeneID" id="63737954"/>
<gene>
    <name evidence="11" type="ORF">MAM_03499</name>
</gene>
<keyword evidence="2" id="KW-0378">Hydrolase</keyword>
<dbReference type="InterPro" id="IPR006102">
    <property type="entry name" value="Ig-like_GH2"/>
</dbReference>
<dbReference type="InterPro" id="IPR017853">
    <property type="entry name" value="GH"/>
</dbReference>
<evidence type="ECO:0000256" key="2">
    <source>
        <dbReference type="ARBA" id="ARBA00022801"/>
    </source>
</evidence>
<feature type="chain" id="PRO_5002096863" evidence="6">
    <location>
        <begin position="25"/>
        <end position="887"/>
    </location>
</feature>
<dbReference type="AlphaFoldDB" id="A0A0B2WZW6"/>
<evidence type="ECO:0000256" key="1">
    <source>
        <dbReference type="ARBA" id="ARBA00007401"/>
    </source>
</evidence>
<dbReference type="SUPFAM" id="SSF49303">
    <property type="entry name" value="beta-Galactosidase/glucuronidase domain"/>
    <property type="match status" value="3"/>
</dbReference>
<reference evidence="11 12" key="1">
    <citation type="journal article" date="2014" name="Proc. Natl. Acad. Sci. U.S.A.">
        <title>Trajectory and genomic determinants of fungal-pathogen speciation and host adaptation.</title>
        <authorList>
            <person name="Hu X."/>
            <person name="Xiao G."/>
            <person name="Zheng P."/>
            <person name="Shang Y."/>
            <person name="Su Y."/>
            <person name="Zhang X."/>
            <person name="Liu X."/>
            <person name="Zhan S."/>
            <person name="St Leger R.J."/>
            <person name="Wang C."/>
        </authorList>
    </citation>
    <scope>NUCLEOTIDE SEQUENCE [LARGE SCALE GENOMIC DNA]</scope>
    <source>
        <strain evidence="11 12">ARSEF 1941</strain>
    </source>
</reference>
<dbReference type="GO" id="GO:0000272">
    <property type="term" value="P:polysaccharide catabolic process"/>
    <property type="evidence" value="ECO:0007669"/>
    <property type="project" value="UniProtKB-KW"/>
</dbReference>
<feature type="domain" description="Mannosidase Ig/CBM-like" evidence="8">
    <location>
        <begin position="689"/>
        <end position="773"/>
    </location>
</feature>
<evidence type="ECO:0000259" key="8">
    <source>
        <dbReference type="Pfam" id="PF17786"/>
    </source>
</evidence>
<keyword evidence="12" id="KW-1185">Reference proteome</keyword>
<dbReference type="InterPro" id="IPR054593">
    <property type="entry name" value="Beta-mannosidase-like_N2"/>
</dbReference>
<dbReference type="InterPro" id="IPR008979">
    <property type="entry name" value="Galactose-bd-like_sf"/>
</dbReference>
<dbReference type="InterPro" id="IPR043534">
    <property type="entry name" value="EBDG/EBM"/>
</dbReference>
<evidence type="ECO:0000256" key="4">
    <source>
        <dbReference type="ARBA" id="ARBA00023295"/>
    </source>
</evidence>
<keyword evidence="3" id="KW-0119">Carbohydrate metabolism</keyword>
<dbReference type="Pfam" id="PF18368">
    <property type="entry name" value="Ig_GlcNase"/>
    <property type="match status" value="1"/>
</dbReference>
<evidence type="ECO:0000259" key="10">
    <source>
        <dbReference type="Pfam" id="PF22666"/>
    </source>
</evidence>
<dbReference type="SUPFAM" id="SSF51445">
    <property type="entry name" value="(Trans)glycosidases"/>
    <property type="match status" value="1"/>
</dbReference>
<dbReference type="Pfam" id="PF00703">
    <property type="entry name" value="Glyco_hydro_2"/>
    <property type="match status" value="1"/>
</dbReference>
<dbReference type="PANTHER" id="PTHR43536:SF1">
    <property type="entry name" value="MANNOSYLGLYCOPROTEIN ENDO-BETA-MANNOSIDASE"/>
    <property type="match status" value="1"/>
</dbReference>
<name>A0A0B2WZW6_METAS</name>
<dbReference type="Gene3D" id="3.20.20.80">
    <property type="entry name" value="Glycosidases"/>
    <property type="match status" value="1"/>
</dbReference>
<evidence type="ECO:0000313" key="12">
    <source>
        <dbReference type="Proteomes" id="UP000030816"/>
    </source>
</evidence>
<dbReference type="HOGENOM" id="CLU_005015_2_4_1"/>
<feature type="signal peptide" evidence="6">
    <location>
        <begin position="1"/>
        <end position="24"/>
    </location>
</feature>
<dbReference type="STRING" id="1081103.A0A0B2WZW6"/>
<dbReference type="Pfam" id="PF22666">
    <property type="entry name" value="Glyco_hydro_2_N2"/>
    <property type="match status" value="1"/>
</dbReference>
<keyword evidence="4" id="KW-0326">Glycosidase</keyword>
<evidence type="ECO:0000256" key="5">
    <source>
        <dbReference type="ARBA" id="ARBA00023326"/>
    </source>
</evidence>
<dbReference type="RefSeq" id="XP_040679441.1">
    <property type="nucleotide sequence ID" value="XM_040822298.1"/>
</dbReference>
<dbReference type="InterPro" id="IPR013783">
    <property type="entry name" value="Ig-like_fold"/>
</dbReference>
<proteinExistence type="inferred from homology"/>
<feature type="domain" description="Exo-beta-D-glucosaminidase Ig-fold" evidence="9">
    <location>
        <begin position="782"/>
        <end position="880"/>
    </location>
</feature>
<evidence type="ECO:0000313" key="11">
    <source>
        <dbReference type="EMBL" id="KHN98375.1"/>
    </source>
</evidence>
<evidence type="ECO:0000256" key="3">
    <source>
        <dbReference type="ARBA" id="ARBA00023277"/>
    </source>
</evidence>
<dbReference type="SUPFAM" id="SSF49785">
    <property type="entry name" value="Galactose-binding domain-like"/>
    <property type="match status" value="1"/>
</dbReference>
<comment type="similarity">
    <text evidence="1">Belongs to the glycosyl hydrolase 2 family.</text>
</comment>
<dbReference type="PANTHER" id="PTHR43536">
    <property type="entry name" value="MANNOSYLGLYCOPROTEIN ENDO-BETA-MANNOSIDASE"/>
    <property type="match status" value="1"/>
</dbReference>
<feature type="domain" description="Beta-mannosidase-like galactose-binding" evidence="10">
    <location>
        <begin position="54"/>
        <end position="181"/>
    </location>
</feature>
<feature type="domain" description="Glycoside hydrolase family 2 immunoglobulin-like beta-sandwich" evidence="7">
    <location>
        <begin position="228"/>
        <end position="333"/>
    </location>
</feature>
<dbReference type="InterPro" id="IPR036156">
    <property type="entry name" value="Beta-gal/glucu_dom_sf"/>
</dbReference>
<keyword evidence="6" id="KW-0732">Signal</keyword>
<dbReference type="EMBL" id="AZHE01000007">
    <property type="protein sequence ID" value="KHN98375.1"/>
    <property type="molecule type" value="Genomic_DNA"/>
</dbReference>
<dbReference type="Proteomes" id="UP000030816">
    <property type="component" value="Unassembled WGS sequence"/>
</dbReference>
<dbReference type="Pfam" id="PF17786">
    <property type="entry name" value="Mannosidase_ig"/>
    <property type="match status" value="1"/>
</dbReference>